<feature type="signal peptide" evidence="1">
    <location>
        <begin position="1"/>
        <end position="19"/>
    </location>
</feature>
<keyword evidence="3" id="KW-1185">Reference proteome</keyword>
<proteinExistence type="predicted"/>
<dbReference type="AlphaFoldDB" id="A0AAV1RYK3"/>
<name>A0AAV1RYK3_9ROSI</name>
<organism evidence="2 3">
    <name type="scientific">Dovyalis caffra</name>
    <dbReference type="NCBI Taxonomy" id="77055"/>
    <lineage>
        <taxon>Eukaryota</taxon>
        <taxon>Viridiplantae</taxon>
        <taxon>Streptophyta</taxon>
        <taxon>Embryophyta</taxon>
        <taxon>Tracheophyta</taxon>
        <taxon>Spermatophyta</taxon>
        <taxon>Magnoliopsida</taxon>
        <taxon>eudicotyledons</taxon>
        <taxon>Gunneridae</taxon>
        <taxon>Pentapetalae</taxon>
        <taxon>rosids</taxon>
        <taxon>fabids</taxon>
        <taxon>Malpighiales</taxon>
        <taxon>Salicaceae</taxon>
        <taxon>Flacourtieae</taxon>
        <taxon>Dovyalis</taxon>
    </lineage>
</organism>
<accession>A0AAV1RYK3</accession>
<evidence type="ECO:0000256" key="1">
    <source>
        <dbReference type="SAM" id="SignalP"/>
    </source>
</evidence>
<evidence type="ECO:0000313" key="2">
    <source>
        <dbReference type="EMBL" id="CAK7340543.1"/>
    </source>
</evidence>
<feature type="chain" id="PRO_5043539097" evidence="1">
    <location>
        <begin position="20"/>
        <end position="91"/>
    </location>
</feature>
<gene>
    <name evidence="2" type="ORF">DCAF_LOCUS15626</name>
</gene>
<comment type="caution">
    <text evidence="2">The sequence shown here is derived from an EMBL/GenBank/DDBJ whole genome shotgun (WGS) entry which is preliminary data.</text>
</comment>
<dbReference type="EMBL" id="CAWUPB010001160">
    <property type="protein sequence ID" value="CAK7340543.1"/>
    <property type="molecule type" value="Genomic_DNA"/>
</dbReference>
<keyword evidence="1" id="KW-0732">Signal</keyword>
<sequence length="91" mass="10309">MHDAAYLLVLYCLSRLLPTENVTSTGKKATQRYRKITMGFSLQGCKTLRNGSPNLQNENYSQDTTKEVHYFRGRENNIGEGLKAIRAQVAK</sequence>
<evidence type="ECO:0000313" key="3">
    <source>
        <dbReference type="Proteomes" id="UP001314170"/>
    </source>
</evidence>
<dbReference type="Proteomes" id="UP001314170">
    <property type="component" value="Unassembled WGS sequence"/>
</dbReference>
<protein>
    <submittedName>
        <fullName evidence="2">Uncharacterized protein</fullName>
    </submittedName>
</protein>
<reference evidence="2 3" key="1">
    <citation type="submission" date="2024-01" db="EMBL/GenBank/DDBJ databases">
        <authorList>
            <person name="Waweru B."/>
        </authorList>
    </citation>
    <scope>NUCLEOTIDE SEQUENCE [LARGE SCALE GENOMIC DNA]</scope>
</reference>